<evidence type="ECO:0000313" key="2">
    <source>
        <dbReference type="EMBL" id="AIW54918.1"/>
    </source>
</evidence>
<reference evidence="1" key="1">
    <citation type="journal article" date="2014" name="Genome Biol. Evol.">
        <title>Three classes of plasmid (47-63 kb) carry the type B neurotoxin gene cluster of group II Clostridium botulinum.</title>
        <authorList>
            <person name="Carter A.T."/>
            <person name="Austin J.W."/>
            <person name="Weedmark K.A."/>
            <person name="Corbett C."/>
            <person name="Peck M.W."/>
        </authorList>
    </citation>
    <scope>NUCLEOTIDE SEQUENCE</scope>
    <source>
        <strain evidence="4">DB2</strain>
        <strain evidence="1">KapchunkaB2</strain>
        <strain evidence="2">KapchunkaB3</strain>
        <strain evidence="3">KapchunkaB8</strain>
        <plasmid evidence="4">pDB2</plasmid>
        <plasmid evidence="1">pKAPB2</plasmid>
        <plasmid evidence="2">pKAPB3</plasmid>
        <plasmid evidence="3">pKAPB8</plasmid>
    </source>
</reference>
<dbReference type="InterPro" id="IPR041073">
    <property type="entry name" value="MobL"/>
</dbReference>
<geneLocation type="plasmid" evidence="3">
    <name>pKAPB8</name>
</geneLocation>
<dbReference type="Pfam" id="PF18555">
    <property type="entry name" value="MobL"/>
    <property type="match status" value="1"/>
</dbReference>
<dbReference type="NCBIfam" id="NF041498">
    <property type="entry name" value="MobP2"/>
    <property type="match status" value="1"/>
</dbReference>
<dbReference type="EMBL" id="KJ776583">
    <property type="protein sequence ID" value="AIW54918.1"/>
    <property type="molecule type" value="Genomic_DNA"/>
</dbReference>
<geneLocation type="plasmid" evidence="2">
    <name>pKAPB3</name>
</geneLocation>
<geneLocation type="plasmid" evidence="4">
    <name>pDB2</name>
</geneLocation>
<dbReference type="EMBL" id="KJ776585">
    <property type="protein sequence ID" value="AIW55027.1"/>
    <property type="molecule type" value="Genomic_DNA"/>
</dbReference>
<protein>
    <recommendedName>
        <fullName evidence="5">Relaxase</fullName>
    </recommendedName>
</protein>
<organism evidence="1">
    <name type="scientific">Clostridium botulinum</name>
    <dbReference type="NCBI Taxonomy" id="1491"/>
    <lineage>
        <taxon>Bacteria</taxon>
        <taxon>Bacillati</taxon>
        <taxon>Bacillota</taxon>
        <taxon>Clostridia</taxon>
        <taxon>Eubacteriales</taxon>
        <taxon>Clostridiaceae</taxon>
        <taxon>Clostridium</taxon>
    </lineage>
</organism>
<evidence type="ECO:0000313" key="3">
    <source>
        <dbReference type="EMBL" id="AIW54973.1"/>
    </source>
</evidence>
<accession>A0A093Y8B9</accession>
<dbReference type="EMBL" id="KJ776584">
    <property type="protein sequence ID" value="AIW54973.1"/>
    <property type="molecule type" value="Genomic_DNA"/>
</dbReference>
<dbReference type="EMBL" id="KJ776579">
    <property type="protein sequence ID" value="AIW54669.1"/>
    <property type="molecule type" value="Genomic_DNA"/>
</dbReference>
<dbReference type="AlphaFoldDB" id="A0A093Y8B9"/>
<name>A0A093Y8B9_CLOBO</name>
<proteinExistence type="predicted"/>
<geneLocation type="plasmid" evidence="1">
    <name>pKAPB2</name>
</geneLocation>
<dbReference type="RefSeq" id="WP_035784585.1">
    <property type="nucleotide sequence ID" value="NZ_KJ776579.1"/>
</dbReference>
<sequence>MVGIVHKVRFVTSSGKKFKSYINYIARDEATRNNNFDKFSLYNDYMSNPEKSGSLFTSTKDWLDKKGTEQLKEVFEKSQENNSIMWQDVFSFDNEWLEKNGLYDSKTHTVDKIKVRNAVRVAMEELKKNENLDGLIWSASLHYNTDNIHVHIASVEINPSRERGKRKPKTLINMKSKFLNNLIDRQVEYSKINDIIRKNIIEQRRDTDFFKDKEIKKMLKDIIKDLPEDHSLWKYNNNCMNDIRPKLDKLTKYYIENYKKDDYEELIKELNKGEKFLKESYGEGEKFRYKDYKENKINDLYTRMGNSILSEFRINAKEKERLKAQKKFVNNLRKNTNTNTLNIRNKDINKIKNAMRDDVNHAKNQSIHRQLESEYEYFN</sequence>
<keyword evidence="1" id="KW-0614">Plasmid</keyword>
<evidence type="ECO:0008006" key="5">
    <source>
        <dbReference type="Google" id="ProtNLM"/>
    </source>
</evidence>
<evidence type="ECO:0000313" key="1">
    <source>
        <dbReference type="EMBL" id="AIW54669.1"/>
    </source>
</evidence>
<dbReference type="PATRIC" id="fig|1491.408.peg.45"/>
<dbReference type="InterPro" id="IPR048101">
    <property type="entry name" value="MobP2"/>
</dbReference>
<evidence type="ECO:0000313" key="4">
    <source>
        <dbReference type="EMBL" id="AIW55027.1"/>
    </source>
</evidence>